<dbReference type="InterPro" id="IPR002645">
    <property type="entry name" value="STAS_dom"/>
</dbReference>
<comment type="caution">
    <text evidence="2">The sequence shown here is derived from an EMBL/GenBank/DDBJ whole genome shotgun (WGS) entry which is preliminary data.</text>
</comment>
<dbReference type="Gene3D" id="3.30.750.24">
    <property type="entry name" value="STAS domain"/>
    <property type="match status" value="1"/>
</dbReference>
<name>A0A919J9N6_9ACTN</name>
<proteinExistence type="predicted"/>
<dbReference type="AlphaFoldDB" id="A0A919J9N6"/>
<evidence type="ECO:0000313" key="2">
    <source>
        <dbReference type="EMBL" id="GIE16718.1"/>
    </source>
</evidence>
<dbReference type="RefSeq" id="WP_203823037.1">
    <property type="nucleotide sequence ID" value="NZ_BAAABP010000080.1"/>
</dbReference>
<dbReference type="Pfam" id="PF13466">
    <property type="entry name" value="STAS_2"/>
    <property type="match status" value="1"/>
</dbReference>
<gene>
    <name evidence="2" type="ORF">Afe05nite_85580</name>
</gene>
<reference evidence="2" key="1">
    <citation type="submission" date="2021-01" db="EMBL/GenBank/DDBJ databases">
        <title>Whole genome shotgun sequence of Actinoplanes ferrugineus NBRC 15555.</title>
        <authorList>
            <person name="Komaki H."/>
            <person name="Tamura T."/>
        </authorList>
    </citation>
    <scope>NUCLEOTIDE SEQUENCE</scope>
    <source>
        <strain evidence="2">NBRC 15555</strain>
    </source>
</reference>
<dbReference type="PROSITE" id="PS50801">
    <property type="entry name" value="STAS"/>
    <property type="match status" value="1"/>
</dbReference>
<dbReference type="Proteomes" id="UP000598174">
    <property type="component" value="Unassembled WGS sequence"/>
</dbReference>
<accession>A0A919J9N6</accession>
<keyword evidence="3" id="KW-1185">Reference proteome</keyword>
<dbReference type="SUPFAM" id="SSF52091">
    <property type="entry name" value="SpoIIaa-like"/>
    <property type="match status" value="1"/>
</dbReference>
<evidence type="ECO:0000313" key="3">
    <source>
        <dbReference type="Proteomes" id="UP000598174"/>
    </source>
</evidence>
<feature type="domain" description="STAS" evidence="1">
    <location>
        <begin position="16"/>
        <end position="106"/>
    </location>
</feature>
<dbReference type="CDD" id="cd07043">
    <property type="entry name" value="STAS_anti-anti-sigma_factors"/>
    <property type="match status" value="1"/>
</dbReference>
<dbReference type="InterPro" id="IPR058548">
    <property type="entry name" value="MlaB-like_STAS"/>
</dbReference>
<protein>
    <recommendedName>
        <fullName evidence="1">STAS domain-containing protein</fullName>
    </recommendedName>
</protein>
<organism evidence="2 3">
    <name type="scientific">Paractinoplanes ferrugineus</name>
    <dbReference type="NCBI Taxonomy" id="113564"/>
    <lineage>
        <taxon>Bacteria</taxon>
        <taxon>Bacillati</taxon>
        <taxon>Actinomycetota</taxon>
        <taxon>Actinomycetes</taxon>
        <taxon>Micromonosporales</taxon>
        <taxon>Micromonosporaceae</taxon>
        <taxon>Paractinoplanes</taxon>
    </lineage>
</organism>
<sequence>MATPHFTITQDLTPTGAVRVKLAGEFDMSIGDGLSRVLLEAAGRPDVTQVIVDLEGTRFIDSHIVADLVAGYQAAVTAQRGFTVVNGRGTVQEVLDVTGLSEILCP</sequence>
<dbReference type="EMBL" id="BOMM01000097">
    <property type="protein sequence ID" value="GIE16718.1"/>
    <property type="molecule type" value="Genomic_DNA"/>
</dbReference>
<evidence type="ECO:0000259" key="1">
    <source>
        <dbReference type="PROSITE" id="PS50801"/>
    </source>
</evidence>
<dbReference type="InterPro" id="IPR036513">
    <property type="entry name" value="STAS_dom_sf"/>
</dbReference>